<organism evidence="1">
    <name type="scientific">Anopheles darlingi</name>
    <name type="common">Mosquito</name>
    <dbReference type="NCBI Taxonomy" id="43151"/>
    <lineage>
        <taxon>Eukaryota</taxon>
        <taxon>Metazoa</taxon>
        <taxon>Ecdysozoa</taxon>
        <taxon>Arthropoda</taxon>
        <taxon>Hexapoda</taxon>
        <taxon>Insecta</taxon>
        <taxon>Pterygota</taxon>
        <taxon>Neoptera</taxon>
        <taxon>Endopterygota</taxon>
        <taxon>Diptera</taxon>
        <taxon>Nematocera</taxon>
        <taxon>Culicoidea</taxon>
        <taxon>Culicidae</taxon>
        <taxon>Anophelinae</taxon>
        <taxon>Anopheles</taxon>
    </lineage>
</organism>
<accession>A0A2M4DFY2</accession>
<name>A0A2M4DFY2_ANODA</name>
<protein>
    <submittedName>
        <fullName evidence="1">Putative secreted protein</fullName>
    </submittedName>
</protein>
<evidence type="ECO:0000313" key="1">
    <source>
        <dbReference type="EMBL" id="MBW76494.1"/>
    </source>
</evidence>
<proteinExistence type="predicted"/>
<sequence>MSFSLASLADTSSFAGLATLPFLCFHYSTANFTTSGSVVVAVVDAVYAAALSAAATELIAKDTILLRHASGQY</sequence>
<reference evidence="1" key="1">
    <citation type="submission" date="2018-01" db="EMBL/GenBank/DDBJ databases">
        <title>An insight into the sialome of Amazonian anophelines.</title>
        <authorList>
            <person name="Ribeiro J.M."/>
            <person name="Scarpassa V."/>
            <person name="Calvo E."/>
        </authorList>
    </citation>
    <scope>NUCLEOTIDE SEQUENCE</scope>
</reference>
<dbReference type="EMBL" id="GGFL01012316">
    <property type="protein sequence ID" value="MBW76494.1"/>
    <property type="molecule type" value="Transcribed_RNA"/>
</dbReference>
<dbReference type="AlphaFoldDB" id="A0A2M4DFY2"/>